<evidence type="ECO:0000259" key="4">
    <source>
        <dbReference type="PROSITE" id="PS01124"/>
    </source>
</evidence>
<feature type="signal peptide" evidence="3">
    <location>
        <begin position="1"/>
        <end position="21"/>
    </location>
</feature>
<evidence type="ECO:0000256" key="1">
    <source>
        <dbReference type="ARBA" id="ARBA00023125"/>
    </source>
</evidence>
<feature type="transmembrane region" description="Helical" evidence="2">
    <location>
        <begin position="375"/>
        <end position="395"/>
    </location>
</feature>
<dbReference type="SUPFAM" id="SSF48452">
    <property type="entry name" value="TPR-like"/>
    <property type="match status" value="1"/>
</dbReference>
<sequence length="554" mass="64776">MKKNYLILLLLCSFISLKAQKKFIIPDSLSNKDCNYFNEKINYKESDSLKERLYAQSWLAKAKSERNDTQMALAYKSLIYKFDKKLRHLYADSSVTAAKRTNSAELIGSAYMTKGIVFYDRKEMMKALDNYLIAEDYISKTNDDYLIYKLKYCKALTKYYLGFYHEAIALFKECVTYFKEQNDHAFVNSLYSLGQCYSRVNKYQLSSQINQIGIKAAIQFEIFRMKSYFLFSEGVNQSFKHNYVDAIKKLSLALPDLKSNKDFANETLAYFYIGKNYWSQNQKEKAVVYFKKVDLIFQQQNYISPELREAYELLIDYSLIKNDKKAHLLYVDQLLKIDQLLEYNYKYLSGKITKVYDTEKLLQTQRNLENSNNSITIIGISTTAVLMSIISFLVYRHFRSKKLFQELMNRKPETIQSMASNNTSKETELDINPEVITAILKNLEKFERNKKYLEKDMTLAKMASLLNTNTKYASKIITKYRNKGIIEYITDLKIDHIIELLKSDNKYRIYKNKSLADEAGFGSTQNFTRAFKTRTGISPSYFCTELNKSVAVNT</sequence>
<keyword evidence="6" id="KW-1185">Reference proteome</keyword>
<dbReference type="InterPro" id="IPR011990">
    <property type="entry name" value="TPR-like_helical_dom_sf"/>
</dbReference>
<keyword evidence="3" id="KW-0732">Signal</keyword>
<keyword evidence="1" id="KW-0238">DNA-binding</keyword>
<name>A0ABS5CTM4_9FLAO</name>
<evidence type="ECO:0000256" key="3">
    <source>
        <dbReference type="SAM" id="SignalP"/>
    </source>
</evidence>
<reference evidence="5 6" key="1">
    <citation type="submission" date="2021-03" db="EMBL/GenBank/DDBJ databases">
        <title>Flavobacterium Flabelliformis Sp. Nov. And Flavobacterium Geliluteum Sp. Nov., Two Novel Multidrug Resistant Psychrophilic Species Isolated From Antarctica.</title>
        <authorList>
            <person name="Kralova S."/>
            <person name="Busse H.J."/>
            <person name="Bezdicek M."/>
            <person name="Nykrynova M."/>
            <person name="Kroupova E."/>
            <person name="Krsek D."/>
            <person name="Sedlacek I."/>
        </authorList>
    </citation>
    <scope>NUCLEOTIDE SEQUENCE [LARGE SCALE GENOMIC DNA]</scope>
    <source>
        <strain evidence="5 6">P4023</strain>
    </source>
</reference>
<dbReference type="SMART" id="SM00342">
    <property type="entry name" value="HTH_ARAC"/>
    <property type="match status" value="1"/>
</dbReference>
<organism evidence="5 6">
    <name type="scientific">Flavobacterium flabelliforme</name>
    <dbReference type="NCBI Taxonomy" id="2816119"/>
    <lineage>
        <taxon>Bacteria</taxon>
        <taxon>Pseudomonadati</taxon>
        <taxon>Bacteroidota</taxon>
        <taxon>Flavobacteriia</taxon>
        <taxon>Flavobacteriales</taxon>
        <taxon>Flavobacteriaceae</taxon>
        <taxon>Flavobacterium</taxon>
    </lineage>
</organism>
<keyword evidence="2" id="KW-0812">Transmembrane</keyword>
<protein>
    <submittedName>
        <fullName evidence="5">Helix-turn-helix domain-containing protein</fullName>
    </submittedName>
</protein>
<dbReference type="PROSITE" id="PS01124">
    <property type="entry name" value="HTH_ARAC_FAMILY_2"/>
    <property type="match status" value="1"/>
</dbReference>
<keyword evidence="2" id="KW-1133">Transmembrane helix</keyword>
<dbReference type="PANTHER" id="PTHR43280">
    <property type="entry name" value="ARAC-FAMILY TRANSCRIPTIONAL REGULATOR"/>
    <property type="match status" value="1"/>
</dbReference>
<feature type="domain" description="HTH araC/xylS-type" evidence="4">
    <location>
        <begin position="433"/>
        <end position="545"/>
    </location>
</feature>
<comment type="caution">
    <text evidence="5">The sequence shown here is derived from an EMBL/GenBank/DDBJ whole genome shotgun (WGS) entry which is preliminary data.</text>
</comment>
<evidence type="ECO:0000313" key="6">
    <source>
        <dbReference type="Proteomes" id="UP000674217"/>
    </source>
</evidence>
<dbReference type="InterPro" id="IPR018060">
    <property type="entry name" value="HTH_AraC"/>
</dbReference>
<dbReference type="Gene3D" id="1.25.40.10">
    <property type="entry name" value="Tetratricopeptide repeat domain"/>
    <property type="match status" value="2"/>
</dbReference>
<proteinExistence type="predicted"/>
<keyword evidence="2" id="KW-0472">Membrane</keyword>
<dbReference type="Gene3D" id="1.10.10.60">
    <property type="entry name" value="Homeodomain-like"/>
    <property type="match status" value="1"/>
</dbReference>
<dbReference type="PANTHER" id="PTHR43280:SF2">
    <property type="entry name" value="HTH-TYPE TRANSCRIPTIONAL REGULATOR EXSA"/>
    <property type="match status" value="1"/>
</dbReference>
<dbReference type="EMBL" id="JAGFBU010000003">
    <property type="protein sequence ID" value="MBP4141981.1"/>
    <property type="molecule type" value="Genomic_DNA"/>
</dbReference>
<accession>A0ABS5CTM4</accession>
<dbReference type="Proteomes" id="UP000674217">
    <property type="component" value="Unassembled WGS sequence"/>
</dbReference>
<evidence type="ECO:0000256" key="2">
    <source>
        <dbReference type="SAM" id="Phobius"/>
    </source>
</evidence>
<dbReference type="RefSeq" id="WP_210645951.1">
    <property type="nucleotide sequence ID" value="NZ_JAGFBU010000003.1"/>
</dbReference>
<gene>
    <name evidence="5" type="ORF">J3S90_09215</name>
</gene>
<evidence type="ECO:0000313" key="5">
    <source>
        <dbReference type="EMBL" id="MBP4141981.1"/>
    </source>
</evidence>
<dbReference type="Pfam" id="PF12833">
    <property type="entry name" value="HTH_18"/>
    <property type="match status" value="1"/>
</dbReference>
<feature type="chain" id="PRO_5045286042" evidence="3">
    <location>
        <begin position="22"/>
        <end position="554"/>
    </location>
</feature>